<dbReference type="RefSeq" id="WP_200240297.1">
    <property type="nucleotide sequence ID" value="NZ_NRRY01000006.1"/>
</dbReference>
<dbReference type="Gene3D" id="3.40.50.1400">
    <property type="match status" value="2"/>
</dbReference>
<evidence type="ECO:0000313" key="1">
    <source>
        <dbReference type="EMBL" id="MBK1617924.1"/>
    </source>
</evidence>
<reference evidence="1 2" key="1">
    <citation type="journal article" date="2020" name="Microorganisms">
        <title>Osmotic Adaptation and Compatible Solute Biosynthesis of Phototrophic Bacteria as Revealed from Genome Analyses.</title>
        <authorList>
            <person name="Imhoff J.F."/>
            <person name="Rahn T."/>
            <person name="Kunzel S."/>
            <person name="Keller A."/>
            <person name="Neulinger S.C."/>
        </authorList>
    </citation>
    <scope>NUCLEOTIDE SEQUENCE [LARGE SCALE GENOMIC DNA]</scope>
    <source>
        <strain evidence="1 2">DSM 25653</strain>
    </source>
</reference>
<evidence type="ECO:0000313" key="2">
    <source>
        <dbReference type="Proteomes" id="UP001138768"/>
    </source>
</evidence>
<dbReference type="EMBL" id="NRRY01000006">
    <property type="protein sequence ID" value="MBK1617924.1"/>
    <property type="molecule type" value="Genomic_DNA"/>
</dbReference>
<dbReference type="AlphaFoldDB" id="A0A9X1B3F3"/>
<dbReference type="SUPFAM" id="SSF53800">
    <property type="entry name" value="Chelatase"/>
    <property type="match status" value="1"/>
</dbReference>
<dbReference type="Proteomes" id="UP001138768">
    <property type="component" value="Unassembled WGS sequence"/>
</dbReference>
<name>A0A9X1B3F3_9GAMM</name>
<accession>A0A9X1B3F3</accession>
<sequence>MTTIMLVDNGSRRAEATIALRRLSAALAQQLGLPVHPVSLLHSSKVPAAQLGGRPAEILETFLARKAAEGHRDFLAVPLFFGLSRALTKLIPETVAQVSADGYPVQVAVADELCPLPDGEPRLAAILDRAIRTAISGLSQATENKQPPYALVVDHGSPIPEVTAVRRWLTAELKGLADGDYRLGEAAMERRPGPEYAFNGALLEEALATIGASEPEAQVVVGMQFIGPGRHAGKHGDVASICQEAQRQFPDLEICISRLVGEDEALIDILSDRAKMALRSSSRVSLPHSVA</sequence>
<evidence type="ECO:0008006" key="3">
    <source>
        <dbReference type="Google" id="ProtNLM"/>
    </source>
</evidence>
<gene>
    <name evidence="1" type="ORF">CKO42_05530</name>
</gene>
<keyword evidence="2" id="KW-1185">Reference proteome</keyword>
<organism evidence="1 2">
    <name type="scientific">Lamprobacter modestohalophilus</name>
    <dbReference type="NCBI Taxonomy" id="1064514"/>
    <lineage>
        <taxon>Bacteria</taxon>
        <taxon>Pseudomonadati</taxon>
        <taxon>Pseudomonadota</taxon>
        <taxon>Gammaproteobacteria</taxon>
        <taxon>Chromatiales</taxon>
        <taxon>Chromatiaceae</taxon>
        <taxon>Lamprobacter</taxon>
    </lineage>
</organism>
<protein>
    <recommendedName>
        <fullName evidence="3">Cobalamin biosynthesis protein CbiX</fullName>
    </recommendedName>
</protein>
<comment type="caution">
    <text evidence="1">The sequence shown here is derived from an EMBL/GenBank/DDBJ whole genome shotgun (WGS) entry which is preliminary data.</text>
</comment>
<proteinExistence type="predicted"/>